<evidence type="ECO:0000313" key="2">
    <source>
        <dbReference type="Proteomes" id="UP000078492"/>
    </source>
</evidence>
<organism evidence="1 2">
    <name type="scientific">Trachymyrmex cornetzi</name>
    <dbReference type="NCBI Taxonomy" id="471704"/>
    <lineage>
        <taxon>Eukaryota</taxon>
        <taxon>Metazoa</taxon>
        <taxon>Ecdysozoa</taxon>
        <taxon>Arthropoda</taxon>
        <taxon>Hexapoda</taxon>
        <taxon>Insecta</taxon>
        <taxon>Pterygota</taxon>
        <taxon>Neoptera</taxon>
        <taxon>Endopterygota</taxon>
        <taxon>Hymenoptera</taxon>
        <taxon>Apocrita</taxon>
        <taxon>Aculeata</taxon>
        <taxon>Formicoidea</taxon>
        <taxon>Formicidae</taxon>
        <taxon>Myrmicinae</taxon>
        <taxon>Trachymyrmex</taxon>
    </lineage>
</organism>
<dbReference type="EMBL" id="KQ978615">
    <property type="protein sequence ID" value="KYN29826.1"/>
    <property type="molecule type" value="Genomic_DNA"/>
</dbReference>
<accession>A0A151JR35</accession>
<proteinExistence type="predicted"/>
<name>A0A151JR35_9HYME</name>
<keyword evidence="2" id="KW-1185">Reference proteome</keyword>
<sequence>MLYVSSVSSNPVADILWSPDEPDGGGSGLFRHVWISAFPASLVIIGCSLRVANVYTCPVSLATSNITCVPVSVDSSYACKYDVDNSISLFYDQTDLFTLRSDIFCCYLFVEPAHSGSLFSIKD</sequence>
<gene>
    <name evidence="1" type="ORF">ALC57_00707</name>
</gene>
<reference evidence="1 2" key="1">
    <citation type="submission" date="2015-09" db="EMBL/GenBank/DDBJ databases">
        <title>Trachymyrmex cornetzi WGS genome.</title>
        <authorList>
            <person name="Nygaard S."/>
            <person name="Hu H."/>
            <person name="Boomsma J."/>
            <person name="Zhang G."/>
        </authorList>
    </citation>
    <scope>NUCLEOTIDE SEQUENCE [LARGE SCALE GENOMIC DNA]</scope>
    <source>
        <strain evidence="1">Tcor2-1</strain>
        <tissue evidence="1">Whole body</tissue>
    </source>
</reference>
<protein>
    <submittedName>
        <fullName evidence="1">Uncharacterized protein</fullName>
    </submittedName>
</protein>
<dbReference type="Proteomes" id="UP000078492">
    <property type="component" value="Unassembled WGS sequence"/>
</dbReference>
<dbReference type="AlphaFoldDB" id="A0A151JR35"/>
<evidence type="ECO:0000313" key="1">
    <source>
        <dbReference type="EMBL" id="KYN29826.1"/>
    </source>
</evidence>